<evidence type="ECO:0000313" key="4">
    <source>
        <dbReference type="Proteomes" id="UP000265354"/>
    </source>
</evidence>
<protein>
    <submittedName>
        <fullName evidence="2">Uncharacterized protein</fullName>
    </submittedName>
</protein>
<dbReference type="Proteomes" id="UP000245051">
    <property type="component" value="Chromosome"/>
</dbReference>
<gene>
    <name evidence="1" type="ORF">DDQ41_26620</name>
    <name evidence="2" type="ORF">SSP531S_03530</name>
</gene>
<dbReference type="OrthoDB" id="9979046at2"/>
<organism evidence="2 4">
    <name type="scientific">Streptomyces spongiicola</name>
    <dbReference type="NCBI Taxonomy" id="1690221"/>
    <lineage>
        <taxon>Bacteria</taxon>
        <taxon>Bacillati</taxon>
        <taxon>Actinomycetota</taxon>
        <taxon>Actinomycetes</taxon>
        <taxon>Kitasatosporales</taxon>
        <taxon>Streptomycetaceae</taxon>
        <taxon>Streptomyces</taxon>
    </lineage>
</organism>
<dbReference type="RefSeq" id="WP_109296737.1">
    <property type="nucleotide sequence ID" value="NZ_BGZL01000001.1"/>
</dbReference>
<reference evidence="1 3" key="1">
    <citation type="submission" date="2018-05" db="EMBL/GenBank/DDBJ databases">
        <title>Complete genome sequence of the Type Strain of Streptomyces spongiicola HNM0071, the producer of staurosporine.</title>
        <authorList>
            <person name="Zhou S."/>
            <person name="Huang X."/>
        </authorList>
    </citation>
    <scope>NUCLEOTIDE SEQUENCE [LARGE SCALE GENOMIC DNA]</scope>
    <source>
        <strain evidence="1 3">HNM0071</strain>
    </source>
</reference>
<dbReference type="EMBL" id="CP029254">
    <property type="protein sequence ID" value="AWK11902.1"/>
    <property type="molecule type" value="Genomic_DNA"/>
</dbReference>
<proteinExistence type="predicted"/>
<keyword evidence="3" id="KW-1185">Reference proteome</keyword>
<evidence type="ECO:0000313" key="1">
    <source>
        <dbReference type="EMBL" id="AWK11902.1"/>
    </source>
</evidence>
<dbReference type="Proteomes" id="UP000265354">
    <property type="component" value="Unassembled WGS sequence"/>
</dbReference>
<dbReference type="KEGG" id="sspo:DDQ41_26620"/>
<accession>A0A2S1Z6G5</accession>
<evidence type="ECO:0000313" key="2">
    <source>
        <dbReference type="EMBL" id="GBP98960.1"/>
    </source>
</evidence>
<dbReference type="EMBL" id="BGZL01000001">
    <property type="protein sequence ID" value="GBP98960.1"/>
    <property type="molecule type" value="Genomic_DNA"/>
</dbReference>
<name>A0A2S1Z6G5_9ACTN</name>
<evidence type="ECO:0000313" key="3">
    <source>
        <dbReference type="Proteomes" id="UP000245051"/>
    </source>
</evidence>
<reference evidence="2 4" key="2">
    <citation type="submission" date="2018-07" db="EMBL/GenBank/DDBJ databases">
        <title>Whole Genome Shotgun Sequence of Streptomyces spongiicola strain 531S.</title>
        <authorList>
            <person name="Dohra H."/>
            <person name="Kodani S."/>
        </authorList>
    </citation>
    <scope>NUCLEOTIDE SEQUENCE [LARGE SCALE GENOMIC DNA]</scope>
    <source>
        <strain evidence="2 4">531S</strain>
    </source>
</reference>
<dbReference type="AlphaFoldDB" id="A0A2S1Z6G5"/>
<sequence>MRAESSPAARTGAVIAVTGAPVCIGPGPSTPGGAVTGAAALLCGTRYSTRYGTARLPDGLRGAPLRTAPGGDAP</sequence>